<dbReference type="InterPro" id="IPR015884">
    <property type="entry name" value="Malic_enzyme_CS"/>
</dbReference>
<dbReference type="InterPro" id="IPR012301">
    <property type="entry name" value="Malic_N_dom"/>
</dbReference>
<comment type="similarity">
    <text evidence="2">Belongs to the malic enzymes family.</text>
</comment>
<evidence type="ECO:0000313" key="11">
    <source>
        <dbReference type="Proteomes" id="UP000000543"/>
    </source>
</evidence>
<dbReference type="FunFam" id="3.40.50.720:FF:000095">
    <property type="entry name" value="NADP-dependent malic enzyme"/>
    <property type="match status" value="1"/>
</dbReference>
<dbReference type="FunFam" id="3.40.50.10380:FF:000003">
    <property type="entry name" value="NADP-dependent malic enzyme"/>
    <property type="match status" value="1"/>
</dbReference>
<feature type="binding site" evidence="6">
    <location>
        <position position="286"/>
    </location>
    <ligand>
        <name>(S)-malate</name>
        <dbReference type="ChEBI" id="CHEBI:15589"/>
    </ligand>
</feature>
<dbReference type="PANTHER" id="PTHR43237:SF4">
    <property type="entry name" value="NADP-DEPENDENT MALIC ENZYME"/>
    <property type="match status" value="1"/>
</dbReference>
<dbReference type="PANTHER" id="PTHR43237">
    <property type="entry name" value="NADP-DEPENDENT MALIC ENZYME"/>
    <property type="match status" value="1"/>
</dbReference>
<evidence type="ECO:0000256" key="4">
    <source>
        <dbReference type="ARBA" id="ARBA00023002"/>
    </source>
</evidence>
<dbReference type="SMART" id="SM01274">
    <property type="entry name" value="malic"/>
    <property type="match status" value="1"/>
</dbReference>
<dbReference type="EMBL" id="AP006716">
    <property type="protein sequence ID" value="BAE04532.1"/>
    <property type="molecule type" value="Genomic_DNA"/>
</dbReference>
<dbReference type="KEGG" id="sha:SH1223"/>
<evidence type="ECO:0000256" key="5">
    <source>
        <dbReference type="PIRSR" id="PIRSR000106-1"/>
    </source>
</evidence>
<protein>
    <submittedName>
        <fullName evidence="10">Uncharacterized protein</fullName>
    </submittedName>
</protein>
<dbReference type="GO" id="GO:0016616">
    <property type="term" value="F:oxidoreductase activity, acting on the CH-OH group of donors, NAD or NADP as acceptor"/>
    <property type="evidence" value="ECO:0007669"/>
    <property type="project" value="InterPro"/>
</dbReference>
<dbReference type="OrthoDB" id="9805787at2"/>
<dbReference type="InterPro" id="IPR036291">
    <property type="entry name" value="NAD(P)-bd_dom_sf"/>
</dbReference>
<evidence type="ECO:0000256" key="6">
    <source>
        <dbReference type="PIRSR" id="PIRSR000106-2"/>
    </source>
</evidence>
<dbReference type="Gene3D" id="3.40.50.10380">
    <property type="entry name" value="Malic enzyme, N-terminal domain"/>
    <property type="match status" value="1"/>
</dbReference>
<evidence type="ECO:0000259" key="9">
    <source>
        <dbReference type="SMART" id="SM01274"/>
    </source>
</evidence>
<proteinExistence type="inferred from homology"/>
<dbReference type="GO" id="GO:0051287">
    <property type="term" value="F:NAD binding"/>
    <property type="evidence" value="ECO:0007669"/>
    <property type="project" value="InterPro"/>
</dbReference>
<dbReference type="AlphaFoldDB" id="Q4L743"/>
<feature type="domain" description="Malic enzyme N-terminal" evidence="9">
    <location>
        <begin position="15"/>
        <end position="148"/>
    </location>
</feature>
<dbReference type="GO" id="GO:0004470">
    <property type="term" value="F:malic enzyme activity"/>
    <property type="evidence" value="ECO:0007669"/>
    <property type="project" value="InterPro"/>
</dbReference>
<accession>Q4L743</accession>
<dbReference type="InterPro" id="IPR045213">
    <property type="entry name" value="Malic_NAD-bd_bact_type"/>
</dbReference>
<feature type="domain" description="Malic enzyme NAD-binding" evidence="8">
    <location>
        <begin position="160"/>
        <end position="384"/>
    </location>
</feature>
<sequence length="409" mass="44310">MPLRDDALQMHKENQGKLEITPNIKVTNKEELSLAYSPGVAEPCKEIHEDPRTVYDYTIKRNTVAVVTDGTAVLGLGNIGASASIPVMEGKAVLFKSFAGINGVPIALDTKDTEEIIRTVKLISPNYGGINLEDISAPRCFEIENRLKKETNIPVFHDDQHGTAIVTMAGLINALRIVDKDLSDIKVVLNGAGAAGIAIVKLLDSYGVRNMIMCDSRGAIFEGRSYGMNDTKDYVAKFTNKDKIEGSLQDVIKNADVFIGVSVASLLSQDMVKSMADDAIIFAMANPDPEIKPNDAKEAGAKVVGTGRSDFPNQINNVLAFPGIFRGALDTESTHINEDMKKAAVEAIANLIDEDELNPDYCIPGPFDKRVAPSVAREVAKAAMETGVARIEVDPQKVYDKTMQLTDLK</sequence>
<feature type="binding site" evidence="6">
    <location>
        <position position="316"/>
    </location>
    <ligand>
        <name>(S)-malate</name>
        <dbReference type="ChEBI" id="CHEBI:15589"/>
    </ligand>
</feature>
<dbReference type="InterPro" id="IPR051674">
    <property type="entry name" value="Malate_Decarboxylase"/>
</dbReference>
<evidence type="ECO:0000256" key="1">
    <source>
        <dbReference type="ARBA" id="ARBA00001936"/>
    </source>
</evidence>
<dbReference type="SUPFAM" id="SSF53223">
    <property type="entry name" value="Aminoacid dehydrogenase-like, N-terminal domain"/>
    <property type="match status" value="1"/>
</dbReference>
<evidence type="ECO:0000256" key="2">
    <source>
        <dbReference type="ARBA" id="ARBA00008785"/>
    </source>
</evidence>
<dbReference type="PROSITE" id="PS00331">
    <property type="entry name" value="MALIC_ENZYMES"/>
    <property type="match status" value="1"/>
</dbReference>
<dbReference type="RefSeq" id="WP_011275522.1">
    <property type="nucleotide sequence ID" value="NC_007168.1"/>
</dbReference>
<dbReference type="Pfam" id="PF03949">
    <property type="entry name" value="Malic_M"/>
    <property type="match status" value="1"/>
</dbReference>
<dbReference type="Pfam" id="PF00390">
    <property type="entry name" value="malic"/>
    <property type="match status" value="1"/>
</dbReference>
<dbReference type="SMART" id="SM00919">
    <property type="entry name" value="Malic_M"/>
    <property type="match status" value="1"/>
</dbReference>
<keyword evidence="3 7" id="KW-0479">Metal-binding</keyword>
<feature type="active site" description="Proton donor" evidence="5">
    <location>
        <position position="36"/>
    </location>
</feature>
<name>Q4L743_STAHJ</name>
<dbReference type="Proteomes" id="UP000000543">
    <property type="component" value="Chromosome"/>
</dbReference>
<evidence type="ECO:0000313" key="10">
    <source>
        <dbReference type="EMBL" id="BAE04532.1"/>
    </source>
</evidence>
<evidence type="ECO:0000259" key="8">
    <source>
        <dbReference type="SMART" id="SM00919"/>
    </source>
</evidence>
<dbReference type="Gene3D" id="3.40.50.720">
    <property type="entry name" value="NAD(P)-binding Rossmann-like Domain"/>
    <property type="match status" value="1"/>
</dbReference>
<reference evidence="10 11" key="1">
    <citation type="journal article" date="2005" name="J. Bacteriol.">
        <title>Whole-genome sequencing of Staphylococcus haemolyticus uncovers the extreme plasticity of its genome and the evolution of human-colonizing staphylococcal species.</title>
        <authorList>
            <person name="Takeuchi F."/>
            <person name="Watanabe S."/>
            <person name="Baba T."/>
            <person name="Yuzawa H."/>
            <person name="Ito T."/>
            <person name="Morimoto Y."/>
            <person name="Kuroda M."/>
            <person name="Cui L."/>
            <person name="Takahashi M."/>
            <person name="Ankai A."/>
            <person name="Baba S."/>
            <person name="Fukui S."/>
            <person name="Lee J.C."/>
            <person name="Hiramatsu K."/>
        </authorList>
    </citation>
    <scope>NUCLEOTIDE SEQUENCE [LARGE SCALE GENOMIC DNA]</scope>
    <source>
        <strain evidence="10 11">JCSC1435</strain>
    </source>
</reference>
<dbReference type="SUPFAM" id="SSF51735">
    <property type="entry name" value="NAD(P)-binding Rossmann-fold domains"/>
    <property type="match status" value="1"/>
</dbReference>
<dbReference type="eggNOG" id="COG0281">
    <property type="taxonomic scope" value="Bacteria"/>
</dbReference>
<evidence type="ECO:0000256" key="3">
    <source>
        <dbReference type="ARBA" id="ARBA00022723"/>
    </source>
</evidence>
<feature type="binding site" evidence="7">
    <location>
        <position position="159"/>
    </location>
    <ligand>
        <name>a divalent metal cation</name>
        <dbReference type="ChEBI" id="CHEBI:60240"/>
    </ligand>
</feature>
<dbReference type="GO" id="GO:0046872">
    <property type="term" value="F:metal ion binding"/>
    <property type="evidence" value="ECO:0007669"/>
    <property type="project" value="UniProtKB-KW"/>
</dbReference>
<gene>
    <name evidence="10" type="ordered locus">SH1223</name>
</gene>
<feature type="active site" description="Proton acceptor" evidence="5">
    <location>
        <position position="91"/>
    </location>
</feature>
<comment type="cofactor">
    <cofactor evidence="7">
        <name>Mg(2+)</name>
        <dbReference type="ChEBI" id="CHEBI:18420"/>
    </cofactor>
    <cofactor evidence="7">
        <name>Mn(2+)</name>
        <dbReference type="ChEBI" id="CHEBI:29035"/>
    </cofactor>
    <text evidence="7">Divalent metal cations. Prefers magnesium or manganese.</text>
</comment>
<evidence type="ECO:0000256" key="7">
    <source>
        <dbReference type="PIRSR" id="PIRSR000106-3"/>
    </source>
</evidence>
<dbReference type="InterPro" id="IPR037062">
    <property type="entry name" value="Malic_N_dom_sf"/>
</dbReference>
<dbReference type="InterPro" id="IPR001891">
    <property type="entry name" value="Malic_OxRdtase"/>
</dbReference>
<dbReference type="HOGENOM" id="CLU_034446_2_1_9"/>
<organism evidence="10 11">
    <name type="scientific">Staphylococcus haemolyticus (strain JCSC1435)</name>
    <dbReference type="NCBI Taxonomy" id="279808"/>
    <lineage>
        <taxon>Bacteria</taxon>
        <taxon>Bacillati</taxon>
        <taxon>Bacillota</taxon>
        <taxon>Bacilli</taxon>
        <taxon>Bacillales</taxon>
        <taxon>Staphylococcaceae</taxon>
        <taxon>Staphylococcus</taxon>
    </lineage>
</organism>
<feature type="binding site" evidence="7">
    <location>
        <position position="133"/>
    </location>
    <ligand>
        <name>a divalent metal cation</name>
        <dbReference type="ChEBI" id="CHEBI:60240"/>
    </ligand>
</feature>
<keyword evidence="4" id="KW-0560">Oxidoreductase</keyword>
<dbReference type="InterPro" id="IPR046346">
    <property type="entry name" value="Aminoacid_DH-like_N_sf"/>
</dbReference>
<dbReference type="CDD" id="cd05311">
    <property type="entry name" value="NAD_bind_2_malic_enz"/>
    <property type="match status" value="1"/>
</dbReference>
<dbReference type="PIRSF" id="PIRSF000106">
    <property type="entry name" value="ME"/>
    <property type="match status" value="1"/>
</dbReference>
<comment type="cofactor">
    <cofactor evidence="1">
        <name>Mn(2+)</name>
        <dbReference type="ChEBI" id="CHEBI:29035"/>
    </cofactor>
</comment>
<dbReference type="InterPro" id="IPR012302">
    <property type="entry name" value="Malic_NAD-bd"/>
</dbReference>
<feature type="binding site" evidence="7">
    <location>
        <position position="134"/>
    </location>
    <ligand>
        <name>a divalent metal cation</name>
        <dbReference type="ChEBI" id="CHEBI:60240"/>
    </ligand>
</feature>